<gene>
    <name evidence="2" type="ORF">MYCFIDRAFT_202710</name>
</gene>
<dbReference type="InterPro" id="IPR023753">
    <property type="entry name" value="FAD/NAD-binding_dom"/>
</dbReference>
<dbReference type="eggNOG" id="ENOG502RXKM">
    <property type="taxonomic scope" value="Eukaryota"/>
</dbReference>
<dbReference type="STRING" id="383855.M2ZAU6"/>
<dbReference type="HOGENOM" id="CLU_033663_1_0_1"/>
<reference evidence="2 3" key="1">
    <citation type="journal article" date="2012" name="PLoS Pathog.">
        <title>Diverse lifestyles and strategies of plant pathogenesis encoded in the genomes of eighteen Dothideomycetes fungi.</title>
        <authorList>
            <person name="Ohm R.A."/>
            <person name="Feau N."/>
            <person name="Henrissat B."/>
            <person name="Schoch C.L."/>
            <person name="Horwitz B.A."/>
            <person name="Barry K.W."/>
            <person name="Condon B.J."/>
            <person name="Copeland A.C."/>
            <person name="Dhillon B."/>
            <person name="Glaser F."/>
            <person name="Hesse C.N."/>
            <person name="Kosti I."/>
            <person name="LaButti K."/>
            <person name="Lindquist E.A."/>
            <person name="Lucas S."/>
            <person name="Salamov A.A."/>
            <person name="Bradshaw R.E."/>
            <person name="Ciuffetti L."/>
            <person name="Hamelin R.C."/>
            <person name="Kema G.H.J."/>
            <person name="Lawrence C."/>
            <person name="Scott J.A."/>
            <person name="Spatafora J.W."/>
            <person name="Turgeon B.G."/>
            <person name="de Wit P.J.G.M."/>
            <person name="Zhong S."/>
            <person name="Goodwin S.B."/>
            <person name="Grigoriev I.V."/>
        </authorList>
    </citation>
    <scope>NUCLEOTIDE SEQUENCE [LARGE SCALE GENOMIC DNA]</scope>
    <source>
        <strain evidence="2 3">CIRAD86</strain>
    </source>
</reference>
<dbReference type="GO" id="GO:0016491">
    <property type="term" value="F:oxidoreductase activity"/>
    <property type="evidence" value="ECO:0007669"/>
    <property type="project" value="InterPro"/>
</dbReference>
<dbReference type="KEGG" id="pfj:MYCFIDRAFT_202710"/>
<dbReference type="PRINTS" id="PR00368">
    <property type="entry name" value="FADPNR"/>
</dbReference>
<feature type="domain" description="FAD/NAD(P)-binding" evidence="1">
    <location>
        <begin position="114"/>
        <end position="349"/>
    </location>
</feature>
<dbReference type="Proteomes" id="UP000016932">
    <property type="component" value="Unassembled WGS sequence"/>
</dbReference>
<organism evidence="2 3">
    <name type="scientific">Pseudocercospora fijiensis (strain CIRAD86)</name>
    <name type="common">Black leaf streak disease fungus</name>
    <name type="synonym">Mycosphaerella fijiensis</name>
    <dbReference type="NCBI Taxonomy" id="383855"/>
    <lineage>
        <taxon>Eukaryota</taxon>
        <taxon>Fungi</taxon>
        <taxon>Dikarya</taxon>
        <taxon>Ascomycota</taxon>
        <taxon>Pezizomycotina</taxon>
        <taxon>Dothideomycetes</taxon>
        <taxon>Dothideomycetidae</taxon>
        <taxon>Mycosphaerellales</taxon>
        <taxon>Mycosphaerellaceae</taxon>
        <taxon>Pseudocercospora</taxon>
    </lineage>
</organism>
<dbReference type="InterPro" id="IPR053275">
    <property type="entry name" value="Agnestin_monoxygenase"/>
</dbReference>
<name>M2ZAU6_PSEFD</name>
<protein>
    <recommendedName>
        <fullName evidence="1">FAD/NAD(P)-binding domain-containing protein</fullName>
    </recommendedName>
</protein>
<dbReference type="GeneID" id="19336064"/>
<dbReference type="VEuPathDB" id="FungiDB:MYCFIDRAFT_202710"/>
<dbReference type="PANTHER" id="PTHR38688">
    <property type="entry name" value="PYR_REDOX_2 DOMAIN-CONTAINING PROTEIN"/>
    <property type="match status" value="1"/>
</dbReference>
<dbReference type="InterPro" id="IPR036188">
    <property type="entry name" value="FAD/NAD-bd_sf"/>
</dbReference>
<proteinExistence type="predicted"/>
<dbReference type="Gene3D" id="3.50.50.60">
    <property type="entry name" value="FAD/NAD(P)-binding domain"/>
    <property type="match status" value="1"/>
</dbReference>
<accession>M2ZAU6</accession>
<dbReference type="RefSeq" id="XP_007924053.1">
    <property type="nucleotide sequence ID" value="XM_007925862.1"/>
</dbReference>
<dbReference type="AlphaFoldDB" id="M2ZAU6"/>
<keyword evidence="3" id="KW-1185">Reference proteome</keyword>
<sequence>MASKTVASNALAGPLRLINHGGRNVSRRADLGWTCARPCVVLAAGGRALSATAPAAVRSVPRYCTRPLSTSTSRGVAAASSLHYFPATRTMATHSRPEQVRRDSKLSGPYDTYEAVVVGAGPAGITAVGNLLENRIDKILWVDDHFNGGRVNAYYREVPSNTKVKLFIDFATAVAPFRKIVSGLPSRDRWEEPSPSDGAAVDAHNDKLQDLRQLDQEKGCHLRHAADMCLMLTHGLERTPGVITQKGRVEEASFDDQSNHWTVNIDSANPTPQDISSVRAKRLILCTGSAPMDPKLPYEPEHLQHIDLDVALSPTRLSALSSSQGETTVAVIGASHSAVLVLMNLSSLALSTRPDLKVKWFTRHPLRYAEYEDGFIARDNTGLKGEAAVWARENLEPENLPNSPVGKVITPINYEKGDEEKIYRQHLDDCQYVIQAIGYARNPLPILIEADTGKKIEPIFDPDRGTFTYVTESDDGTIGDLRPLPGLYGAGIAFPQKVVDKKYGHTEFNVGFFKFMKAVKQWVPQWKGIKA</sequence>
<dbReference type="SUPFAM" id="SSF51905">
    <property type="entry name" value="FAD/NAD(P)-binding domain"/>
    <property type="match status" value="1"/>
</dbReference>
<evidence type="ECO:0000259" key="1">
    <source>
        <dbReference type="Pfam" id="PF07992"/>
    </source>
</evidence>
<dbReference type="PANTHER" id="PTHR38688:SF1">
    <property type="entry name" value="FAD_NAD(P)-BINDING DOMAIN-CONTAINING PROTEIN"/>
    <property type="match status" value="1"/>
</dbReference>
<evidence type="ECO:0000313" key="3">
    <source>
        <dbReference type="Proteomes" id="UP000016932"/>
    </source>
</evidence>
<dbReference type="Pfam" id="PF07992">
    <property type="entry name" value="Pyr_redox_2"/>
    <property type="match status" value="1"/>
</dbReference>
<evidence type="ECO:0000313" key="2">
    <source>
        <dbReference type="EMBL" id="EME86960.1"/>
    </source>
</evidence>
<dbReference type="OrthoDB" id="432536at2759"/>
<dbReference type="EMBL" id="KB446556">
    <property type="protein sequence ID" value="EME86960.1"/>
    <property type="molecule type" value="Genomic_DNA"/>
</dbReference>